<feature type="compositionally biased region" description="Basic residues" evidence="1">
    <location>
        <begin position="326"/>
        <end position="340"/>
    </location>
</feature>
<proteinExistence type="predicted"/>
<organism evidence="2">
    <name type="scientific">Tanacetum cinerariifolium</name>
    <name type="common">Dalmatian daisy</name>
    <name type="synonym">Chrysanthemum cinerariifolium</name>
    <dbReference type="NCBI Taxonomy" id="118510"/>
    <lineage>
        <taxon>Eukaryota</taxon>
        <taxon>Viridiplantae</taxon>
        <taxon>Streptophyta</taxon>
        <taxon>Embryophyta</taxon>
        <taxon>Tracheophyta</taxon>
        <taxon>Spermatophyta</taxon>
        <taxon>Magnoliopsida</taxon>
        <taxon>eudicotyledons</taxon>
        <taxon>Gunneridae</taxon>
        <taxon>Pentapetalae</taxon>
        <taxon>asterids</taxon>
        <taxon>campanulids</taxon>
        <taxon>Asterales</taxon>
        <taxon>Asteraceae</taxon>
        <taxon>Asteroideae</taxon>
        <taxon>Anthemideae</taxon>
        <taxon>Anthemidinae</taxon>
        <taxon>Tanacetum</taxon>
    </lineage>
</organism>
<reference evidence="2" key="1">
    <citation type="journal article" date="2019" name="Sci. Rep.">
        <title>Draft genome of Tanacetum cinerariifolium, the natural source of mosquito coil.</title>
        <authorList>
            <person name="Yamashiro T."/>
            <person name="Shiraishi A."/>
            <person name="Satake H."/>
            <person name="Nakayama K."/>
        </authorList>
    </citation>
    <scope>NUCLEOTIDE SEQUENCE</scope>
</reference>
<sequence length="2033" mass="214437">MAPGVARAPFSSRHTHRTAARYATCCGMPRAGSRPTRHLRAVLHRDVADAGIEEQHIAEIDGGTAAADDLEGIARQADAAGDAGTGAEQGAAGVRNHAGGGRIAAVDIAVAARAQEVAVGVAGELQHRAVVHERVLVGGQVGDAGNLDVERHRTACDQRRRLRSRQGGGKRHRRGKRAQQCCHAEEMLERARDDGDVADVDHIVLVDVGACQVAGLAAAPSQRATGQRQVGAVDGAVGIDVACQRDGEVGVRDVEEHVADRLDLDARRAGRHCRQYHGLAAAVGRAGCQHGREGLAAVGGQRDLHIGRANRRGAGVGHVPRHVQRGAAHGRHAGGRRRHQERTGAGRQHQLRGGVAHAAAAVTRGQLEVERRRAGPGQAHVGSGGQELGVALDDAGSRGAGHGRARAAGGIGVVGQDLRQVGEHAGRIGGHMVFAGRVVLDGVAGADHGAHAELAEQRTVGLDVADQAGAGAAAIVVLFPQVSDGIAVGILGAAGQGERRAQRNRVARGHRHHRHAVAGAGRRTATRAGAARRDFTHVAADGGAAGCQAQHRHIDTGQHAAERQREGVVGQRADGHGAACRPARDALDGGFHAGRRVVGAAHDRRRWHAVIRQPEAGAVGSKAGEHAHLDFVEQAFGRRRQRDDLVKAALRPVGVAVSLQVVGAANAGVRHDRRAAARLHRRAVVAVAARAIAVDAVERVVAGELVTQLVRDIVDRVKVAHRGRQAGAPLRLGGGAHHAQAGNTAAVQAQRDMTHVVVAGAGQQARHHAVTGERAAAAGGRLDRGEARRAAAGTVGARHRSVGIEVERIGVIDQHQADRGFILVHLGHPVDQRDLGGGDVFRTKVCRVRRVGHQRQPVSAQQVAGGGSGGRIVGHHLVRHGAGGAAVAGRHFVRPGLARRLGHQRGLDHAVGVGVDHHALARARIGLRIAHRDADRGAGCEAGAAHFQRIAGMVEAALERQLRLGDRRLAQRAAAVGQVARVVAVVDAVVAHGARIDKPAALRRAHGRVQAQRRDIHAQGGGRIVDAAAGEGANLGVLGGQPLFHHGRIDNGEALVAAVRMGQRHDQRAGLGVHRPLARGGRHERPDAVAVERGRVVPLRAVGRGRAALGAGGGSRGGVLPEVAARLHGRLFGCRPCHGPAQCRRQQRQSYCLLELCTFHCRHAPSRGALLRQNYYKSPPLKNRRSSERDVDARIHETTAPAERRPVRVRRGRVRRQRGRQRVRVDIEQVVRAQRQLGLLSQRIAALGVDNGLGRDDGVGGGRGAGRDDLAIAGGAGAGAPFCALPVDGRRDLVLRLAFFQADHIAAAKQHGGRIERGQFGRLGHALDVGLVVVAGQREVELAIARRTQRIVGHDVDAVGAGIDAVDEEARTAHAGKTFRRQVGAHIGRGHVFRQHDTVVDIDAVSVGRDAQVAKAEHGAQREVDRFFRVQRLGAQRHGHRVGGTERGDIVRHAVNERGLGGGVQLLLRRRRAEAVLHRAAQCERGREIVAGRDLARVVAAEVGVMLGARSHRRQQLVGEIGFQVDERAHRVAALVDGIVGPVADKALGAGPGRHAAGQHGAAVAVRIGLAGPQFVIFVTHFRAHRHVQRFRQERQFHGAHGREITGQLFVGETARVERGLAGCADRAVERVGDVERHLVLAVGERGVVIPALPAPGGAERGAQVGHGWFDHGQVAVRIQRHQVFILQRTAEERGRFRFAPLVAGPAVELLAAGQGLAGVGKHGGLFQFGIARPGVVAVGGQLARIERIAHARIELARVVRAALAVVLSFQFGSNGQEAVVAQRKTFPAAHGIGFAVGAAAVGGHGQAQAGRWGYRVEAVVGLAHATGGSERAAAAVFAQAEVDHAGNRIGTILGGSAVAQHFHRVDDAGRQGVDVGRGRTAADGAVDIDQRRRMAALGVHQHQHLVGRQAAQRDGTHGVGAVGQARARKVQRRQDFRQRLAHFRHAVIAERLGRDHVHCRRRVEHGAVRDAGAGDHHGRFRRGGRGGVCAGSLLLRNGAAGGTHGADGRGQQSTLKMTLNRELFHVTDPCSK</sequence>
<comment type="caution">
    <text evidence="2">The sequence shown here is derived from an EMBL/GenBank/DDBJ whole genome shotgun (WGS) entry which is preliminary data.</text>
</comment>
<evidence type="ECO:0000256" key="1">
    <source>
        <dbReference type="SAM" id="MobiDB-lite"/>
    </source>
</evidence>
<dbReference type="EMBL" id="BKCJ010000006">
    <property type="protein sequence ID" value="GEU28415.1"/>
    <property type="molecule type" value="Genomic_DNA"/>
</dbReference>
<feature type="region of interest" description="Disordered" evidence="1">
    <location>
        <begin position="159"/>
        <end position="179"/>
    </location>
</feature>
<accession>A0A699GJX7</accession>
<gene>
    <name evidence="2" type="ORF">Tci_000393</name>
</gene>
<name>A0A699GJX7_TANCI</name>
<evidence type="ECO:0000313" key="2">
    <source>
        <dbReference type="EMBL" id="GEU28415.1"/>
    </source>
</evidence>
<feature type="compositionally biased region" description="Basic residues" evidence="1">
    <location>
        <begin position="160"/>
        <end position="177"/>
    </location>
</feature>
<feature type="compositionally biased region" description="Basic residues" evidence="1">
    <location>
        <begin position="504"/>
        <end position="516"/>
    </location>
</feature>
<protein>
    <submittedName>
        <fullName evidence="2">Uncharacterized protein</fullName>
    </submittedName>
</protein>
<feature type="region of interest" description="Disordered" evidence="1">
    <location>
        <begin position="504"/>
        <end position="526"/>
    </location>
</feature>
<feature type="region of interest" description="Disordered" evidence="1">
    <location>
        <begin position="326"/>
        <end position="354"/>
    </location>
</feature>
<feature type="compositionally biased region" description="Low complexity" evidence="1">
    <location>
        <begin position="517"/>
        <end position="526"/>
    </location>
</feature>